<keyword evidence="1" id="KW-0808">Transferase</keyword>
<dbReference type="GO" id="GO:0042352">
    <property type="term" value="P:GDP-L-fucose salvage"/>
    <property type="evidence" value="ECO:0007669"/>
    <property type="project" value="TreeGrafter"/>
</dbReference>
<evidence type="ECO:0000313" key="3">
    <source>
        <dbReference type="EMBL" id="PIO74953.1"/>
    </source>
</evidence>
<evidence type="ECO:0000256" key="1">
    <source>
        <dbReference type="ARBA" id="ARBA00022679"/>
    </source>
</evidence>
<keyword evidence="2" id="KW-0418">Kinase</keyword>
<keyword evidence="4" id="KW-1185">Reference proteome</keyword>
<dbReference type="AlphaFoldDB" id="A0A2G9UXP3"/>
<accession>A0A2G9UXP3</accession>
<dbReference type="PANTHER" id="PTHR32463:SF0">
    <property type="entry name" value="L-FUCOSE KINASE"/>
    <property type="match status" value="1"/>
</dbReference>
<dbReference type="OrthoDB" id="271303at2759"/>
<gene>
    <name evidence="3" type="ORF">TELCIR_03032</name>
</gene>
<dbReference type="InterPro" id="IPR052203">
    <property type="entry name" value="GHMP_Kinase-Related"/>
</dbReference>
<dbReference type="EMBL" id="KZ345198">
    <property type="protein sequence ID" value="PIO74953.1"/>
    <property type="molecule type" value="Genomic_DNA"/>
</dbReference>
<dbReference type="PANTHER" id="PTHR32463">
    <property type="entry name" value="L-FUCOSE KINASE"/>
    <property type="match status" value="1"/>
</dbReference>
<protein>
    <submittedName>
        <fullName evidence="3">Uncharacterized protein</fullName>
    </submittedName>
</protein>
<name>A0A2G9UXP3_TELCI</name>
<proteinExistence type="predicted"/>
<organism evidence="3 4">
    <name type="scientific">Teladorsagia circumcincta</name>
    <name type="common">Brown stomach worm</name>
    <name type="synonym">Ostertagia circumcincta</name>
    <dbReference type="NCBI Taxonomy" id="45464"/>
    <lineage>
        <taxon>Eukaryota</taxon>
        <taxon>Metazoa</taxon>
        <taxon>Ecdysozoa</taxon>
        <taxon>Nematoda</taxon>
        <taxon>Chromadorea</taxon>
        <taxon>Rhabditida</taxon>
        <taxon>Rhabditina</taxon>
        <taxon>Rhabditomorpha</taxon>
        <taxon>Strongyloidea</taxon>
        <taxon>Trichostrongylidae</taxon>
        <taxon>Teladorsagia</taxon>
    </lineage>
</organism>
<reference evidence="3 4" key="1">
    <citation type="submission" date="2015-09" db="EMBL/GenBank/DDBJ databases">
        <title>Draft genome of the parasitic nematode Teladorsagia circumcincta isolate WARC Sus (inbred).</title>
        <authorList>
            <person name="Mitreva M."/>
        </authorList>
    </citation>
    <scope>NUCLEOTIDE SEQUENCE [LARGE SCALE GENOMIC DNA]</scope>
    <source>
        <strain evidence="3 4">S</strain>
    </source>
</reference>
<sequence length="163" mass="17801">MQFLQDCGLLEATSFLVIADPCDDVGSAGSALNGLLNAVEQLCAQRGLSVLNEQLLEESKILILLLGASKKALPLGAGFLPSLRVAEFPWIMPDYPVVHAIHNVNELAKNYDRGVWICGTDALWKTAERSELLLKSDEIAAFCFEGDCEHALTHGIYELDEEV</sequence>
<evidence type="ECO:0000256" key="2">
    <source>
        <dbReference type="ARBA" id="ARBA00022777"/>
    </source>
</evidence>
<dbReference type="GO" id="GO:0050201">
    <property type="term" value="F:fucokinase activity"/>
    <property type="evidence" value="ECO:0007669"/>
    <property type="project" value="TreeGrafter"/>
</dbReference>
<dbReference type="Proteomes" id="UP000230423">
    <property type="component" value="Unassembled WGS sequence"/>
</dbReference>
<evidence type="ECO:0000313" key="4">
    <source>
        <dbReference type="Proteomes" id="UP000230423"/>
    </source>
</evidence>